<dbReference type="EnsemblPlants" id="OMERI12G10880.3">
    <property type="protein sequence ID" value="OMERI12G10880.3"/>
    <property type="gene ID" value="OMERI12G10880"/>
</dbReference>
<evidence type="ECO:0000313" key="3">
    <source>
        <dbReference type="Proteomes" id="UP000008021"/>
    </source>
</evidence>
<feature type="compositionally biased region" description="Basic residues" evidence="1">
    <location>
        <begin position="1"/>
        <end position="10"/>
    </location>
</feature>
<name>A0A0E0FD20_9ORYZ</name>
<reference evidence="2" key="2">
    <citation type="submission" date="2018-05" db="EMBL/GenBank/DDBJ databases">
        <title>OmerRS3 (Oryza meridionalis Reference Sequence Version 3).</title>
        <authorList>
            <person name="Zhang J."/>
            <person name="Kudrna D."/>
            <person name="Lee S."/>
            <person name="Talag J."/>
            <person name="Welchert J."/>
            <person name="Wing R.A."/>
        </authorList>
    </citation>
    <scope>NUCLEOTIDE SEQUENCE [LARGE SCALE GENOMIC DNA]</scope>
    <source>
        <strain evidence="2">cv. OR44</strain>
    </source>
</reference>
<dbReference type="HOGENOM" id="CLU_2310584_0_0_1"/>
<sequence length="104" mass="10924">MAGRLSKKIPLKREEDGEGPVLSQLSFSTLDPSSHLSHSRGREMGRGPFSPSSLSLSPNFGWWCSQHATVSSGGTPSSRIEAAARGWIEAAAMLGGGQIRGEGS</sequence>
<proteinExistence type="predicted"/>
<dbReference type="Gramene" id="OMERI12G10880.3">
    <property type="protein sequence ID" value="OMERI12G10880.3"/>
    <property type="gene ID" value="OMERI12G10880"/>
</dbReference>
<protein>
    <submittedName>
        <fullName evidence="2">Uncharacterized protein</fullName>
    </submittedName>
</protein>
<evidence type="ECO:0000313" key="2">
    <source>
        <dbReference type="EnsemblPlants" id="OMERI12G10880.3"/>
    </source>
</evidence>
<accession>A0A0E0FD20</accession>
<evidence type="ECO:0000256" key="1">
    <source>
        <dbReference type="SAM" id="MobiDB-lite"/>
    </source>
</evidence>
<feature type="compositionally biased region" description="Polar residues" evidence="1">
    <location>
        <begin position="23"/>
        <end position="36"/>
    </location>
</feature>
<feature type="region of interest" description="Disordered" evidence="1">
    <location>
        <begin position="1"/>
        <end position="54"/>
    </location>
</feature>
<reference evidence="2" key="1">
    <citation type="submission" date="2015-04" db="UniProtKB">
        <authorList>
            <consortium name="EnsemblPlants"/>
        </authorList>
    </citation>
    <scope>IDENTIFICATION</scope>
</reference>
<dbReference type="AlphaFoldDB" id="A0A0E0FD20"/>
<organism evidence="2">
    <name type="scientific">Oryza meridionalis</name>
    <dbReference type="NCBI Taxonomy" id="40149"/>
    <lineage>
        <taxon>Eukaryota</taxon>
        <taxon>Viridiplantae</taxon>
        <taxon>Streptophyta</taxon>
        <taxon>Embryophyta</taxon>
        <taxon>Tracheophyta</taxon>
        <taxon>Spermatophyta</taxon>
        <taxon>Magnoliopsida</taxon>
        <taxon>Liliopsida</taxon>
        <taxon>Poales</taxon>
        <taxon>Poaceae</taxon>
        <taxon>BOP clade</taxon>
        <taxon>Oryzoideae</taxon>
        <taxon>Oryzeae</taxon>
        <taxon>Oryzinae</taxon>
        <taxon>Oryza</taxon>
    </lineage>
</organism>
<keyword evidence="3" id="KW-1185">Reference proteome</keyword>
<dbReference type="Proteomes" id="UP000008021">
    <property type="component" value="Chromosome 12"/>
</dbReference>